<dbReference type="OrthoDB" id="9773429at2"/>
<reference evidence="2 3" key="1">
    <citation type="submission" date="2017-06" db="EMBL/GenBank/DDBJ databases">
        <authorList>
            <person name="Kim H.J."/>
            <person name="Triplett B.A."/>
        </authorList>
    </citation>
    <scope>NUCLEOTIDE SEQUENCE [LARGE SCALE GENOMIC DNA]</scope>
    <source>
        <strain evidence="2 3">CGMCC 4.1858</strain>
    </source>
</reference>
<evidence type="ECO:0000313" key="2">
    <source>
        <dbReference type="EMBL" id="SNT53035.1"/>
    </source>
</evidence>
<feature type="region of interest" description="Disordered" evidence="1">
    <location>
        <begin position="1"/>
        <end position="22"/>
    </location>
</feature>
<evidence type="ECO:0000256" key="1">
    <source>
        <dbReference type="SAM" id="MobiDB-lite"/>
    </source>
</evidence>
<evidence type="ECO:0000313" key="3">
    <source>
        <dbReference type="Proteomes" id="UP000198280"/>
    </source>
</evidence>
<accession>A0A239NDT0</accession>
<gene>
    <name evidence="2" type="ORF">SAMN05216252_13476</name>
</gene>
<keyword evidence="3" id="KW-1185">Reference proteome</keyword>
<proteinExistence type="predicted"/>
<protein>
    <submittedName>
        <fullName evidence="2">Uncharacterized protein</fullName>
    </submittedName>
</protein>
<sequence length="68" mass="7449">MRWLTVVQQRKDKHPTAAPIAANCGNDHSRRCRHRSNVTFDGTTIATGTDSYRLAGTRARAEAPVEAG</sequence>
<dbReference type="Proteomes" id="UP000198280">
    <property type="component" value="Unassembled WGS sequence"/>
</dbReference>
<organism evidence="2 3">
    <name type="scientific">Actinacidiphila glaucinigra</name>
    <dbReference type="NCBI Taxonomy" id="235986"/>
    <lineage>
        <taxon>Bacteria</taxon>
        <taxon>Bacillati</taxon>
        <taxon>Actinomycetota</taxon>
        <taxon>Actinomycetes</taxon>
        <taxon>Kitasatosporales</taxon>
        <taxon>Streptomycetaceae</taxon>
        <taxon>Actinacidiphila</taxon>
    </lineage>
</organism>
<dbReference type="RefSeq" id="WP_089228634.1">
    <property type="nucleotide sequence ID" value="NZ_FZOF01000034.1"/>
</dbReference>
<name>A0A239NDT0_9ACTN</name>
<dbReference type="AlphaFoldDB" id="A0A239NDT0"/>
<dbReference type="EMBL" id="FZOF01000034">
    <property type="protein sequence ID" value="SNT53035.1"/>
    <property type="molecule type" value="Genomic_DNA"/>
</dbReference>